<dbReference type="SUPFAM" id="SSF52374">
    <property type="entry name" value="Nucleotidylyl transferase"/>
    <property type="match status" value="1"/>
</dbReference>
<keyword evidence="3" id="KW-0963">Cytoplasm</keyword>
<dbReference type="PANTHER" id="PTHR21342:SF1">
    <property type="entry name" value="PHOSPHOPANTETHEINE ADENYLYLTRANSFERASE"/>
    <property type="match status" value="1"/>
</dbReference>
<dbReference type="EC" id="2.7.7.3" evidence="1"/>
<evidence type="ECO:0000256" key="2">
    <source>
        <dbReference type="ARBA" id="ARBA00013868"/>
    </source>
</evidence>
<proteinExistence type="inferred from homology"/>
<dbReference type="Pfam" id="PF01467">
    <property type="entry name" value="CTP_transf_like"/>
    <property type="match status" value="1"/>
</dbReference>
<dbReference type="NCBIfam" id="TIGR01510">
    <property type="entry name" value="coaD_prev_kdtB"/>
    <property type="match status" value="1"/>
</dbReference>
<dbReference type="GO" id="GO:0004595">
    <property type="term" value="F:pantetheine-phosphate adenylyltransferase activity"/>
    <property type="evidence" value="ECO:0007669"/>
    <property type="project" value="UniProtKB-EC"/>
</dbReference>
<evidence type="ECO:0000256" key="6">
    <source>
        <dbReference type="ARBA" id="ARBA00022741"/>
    </source>
</evidence>
<evidence type="ECO:0000259" key="11">
    <source>
        <dbReference type="Pfam" id="PF01467"/>
    </source>
</evidence>
<dbReference type="AlphaFoldDB" id="A0A0F9CXD0"/>
<dbReference type="PANTHER" id="PTHR21342">
    <property type="entry name" value="PHOSPHOPANTETHEINE ADENYLYLTRANSFERASE"/>
    <property type="match status" value="1"/>
</dbReference>
<sequence length="159" mass="18347">MGKIAIYPGSFDPITNGHLDIIKRIKFLFDKIVIAVNDNPLKPFLFTASERVEMIKEILSDFPGMEVESFRGLLVRYAEKKGARFIVRGLRALSDFEYEFQMDLMNRKLNPQIETVYLMTRQSYSYLSSSIIKEIIQLGGDTPSLIPDSVKMRLQEKFN</sequence>
<accession>A0A0F9CXD0</accession>
<comment type="catalytic activity">
    <reaction evidence="10">
        <text>(R)-4'-phosphopantetheine + ATP + H(+) = 3'-dephospho-CoA + diphosphate</text>
        <dbReference type="Rhea" id="RHEA:19801"/>
        <dbReference type="ChEBI" id="CHEBI:15378"/>
        <dbReference type="ChEBI" id="CHEBI:30616"/>
        <dbReference type="ChEBI" id="CHEBI:33019"/>
        <dbReference type="ChEBI" id="CHEBI:57328"/>
        <dbReference type="ChEBI" id="CHEBI:61723"/>
        <dbReference type="EC" id="2.7.7.3"/>
    </reaction>
</comment>
<evidence type="ECO:0000256" key="9">
    <source>
        <dbReference type="ARBA" id="ARBA00022993"/>
    </source>
</evidence>
<keyword evidence="5" id="KW-0548">Nucleotidyltransferase</keyword>
<keyword evidence="8" id="KW-0460">Magnesium</keyword>
<feature type="domain" description="Cytidyltransferase-like" evidence="11">
    <location>
        <begin position="6"/>
        <end position="134"/>
    </location>
</feature>
<keyword evidence="6" id="KW-0547">Nucleotide-binding</keyword>
<keyword evidence="4" id="KW-0808">Transferase</keyword>
<dbReference type="GO" id="GO:0015937">
    <property type="term" value="P:coenzyme A biosynthetic process"/>
    <property type="evidence" value="ECO:0007669"/>
    <property type="project" value="UniProtKB-KW"/>
</dbReference>
<evidence type="ECO:0000256" key="1">
    <source>
        <dbReference type="ARBA" id="ARBA00012392"/>
    </source>
</evidence>
<keyword evidence="9" id="KW-0173">Coenzyme A biosynthesis</keyword>
<dbReference type="GO" id="GO:0005524">
    <property type="term" value="F:ATP binding"/>
    <property type="evidence" value="ECO:0007669"/>
    <property type="project" value="UniProtKB-KW"/>
</dbReference>
<name>A0A0F9CXD0_9ZZZZ</name>
<organism evidence="12">
    <name type="scientific">marine sediment metagenome</name>
    <dbReference type="NCBI Taxonomy" id="412755"/>
    <lineage>
        <taxon>unclassified sequences</taxon>
        <taxon>metagenomes</taxon>
        <taxon>ecological metagenomes</taxon>
    </lineage>
</organism>
<dbReference type="NCBIfam" id="TIGR00125">
    <property type="entry name" value="cyt_tran_rel"/>
    <property type="match status" value="1"/>
</dbReference>
<evidence type="ECO:0000256" key="3">
    <source>
        <dbReference type="ARBA" id="ARBA00022490"/>
    </source>
</evidence>
<dbReference type="CDD" id="cd02163">
    <property type="entry name" value="PPAT"/>
    <property type="match status" value="1"/>
</dbReference>
<evidence type="ECO:0000313" key="12">
    <source>
        <dbReference type="EMBL" id="KKL46166.1"/>
    </source>
</evidence>
<comment type="caution">
    <text evidence="12">The sequence shown here is derived from an EMBL/GenBank/DDBJ whole genome shotgun (WGS) entry which is preliminary data.</text>
</comment>
<dbReference type="Gene3D" id="3.40.50.620">
    <property type="entry name" value="HUPs"/>
    <property type="match status" value="1"/>
</dbReference>
<protein>
    <recommendedName>
        <fullName evidence="2">Phosphopantetheine adenylyltransferase</fullName>
        <ecNumber evidence="1">2.7.7.3</ecNumber>
    </recommendedName>
</protein>
<dbReference type="InterPro" id="IPR014729">
    <property type="entry name" value="Rossmann-like_a/b/a_fold"/>
</dbReference>
<gene>
    <name evidence="12" type="ORF">LCGC14_2348260</name>
</gene>
<dbReference type="PRINTS" id="PR01020">
    <property type="entry name" value="LPSBIOSNTHSS"/>
</dbReference>
<keyword evidence="7" id="KW-0067">ATP-binding</keyword>
<evidence type="ECO:0000256" key="7">
    <source>
        <dbReference type="ARBA" id="ARBA00022840"/>
    </source>
</evidence>
<evidence type="ECO:0000256" key="10">
    <source>
        <dbReference type="ARBA" id="ARBA00029346"/>
    </source>
</evidence>
<reference evidence="12" key="1">
    <citation type="journal article" date="2015" name="Nature">
        <title>Complex archaea that bridge the gap between prokaryotes and eukaryotes.</title>
        <authorList>
            <person name="Spang A."/>
            <person name="Saw J.H."/>
            <person name="Jorgensen S.L."/>
            <person name="Zaremba-Niedzwiedzka K."/>
            <person name="Martijn J."/>
            <person name="Lind A.E."/>
            <person name="van Eijk R."/>
            <person name="Schleper C."/>
            <person name="Guy L."/>
            <person name="Ettema T.J."/>
        </authorList>
    </citation>
    <scope>NUCLEOTIDE SEQUENCE</scope>
</reference>
<dbReference type="EMBL" id="LAZR01034133">
    <property type="protein sequence ID" value="KKL46166.1"/>
    <property type="molecule type" value="Genomic_DNA"/>
</dbReference>
<dbReference type="HAMAP" id="MF_00151">
    <property type="entry name" value="PPAT_bact"/>
    <property type="match status" value="1"/>
</dbReference>
<dbReference type="InterPro" id="IPR001980">
    <property type="entry name" value="PPAT"/>
</dbReference>
<dbReference type="InterPro" id="IPR004821">
    <property type="entry name" value="Cyt_trans-like"/>
</dbReference>
<evidence type="ECO:0000256" key="5">
    <source>
        <dbReference type="ARBA" id="ARBA00022695"/>
    </source>
</evidence>
<evidence type="ECO:0000256" key="4">
    <source>
        <dbReference type="ARBA" id="ARBA00022679"/>
    </source>
</evidence>
<evidence type="ECO:0000256" key="8">
    <source>
        <dbReference type="ARBA" id="ARBA00022842"/>
    </source>
</evidence>